<dbReference type="AlphaFoldDB" id="L8WEB5"/>
<dbReference type="EMBL" id="AFRT01003831">
    <property type="protein sequence ID" value="ELU36265.1"/>
    <property type="molecule type" value="Genomic_DNA"/>
</dbReference>
<name>L8WEB5_THACA</name>
<organism evidence="1 2">
    <name type="scientific">Thanatephorus cucumeris (strain AG1-IA)</name>
    <name type="common">Rice sheath blight fungus</name>
    <name type="synonym">Rhizoctonia solani</name>
    <dbReference type="NCBI Taxonomy" id="983506"/>
    <lineage>
        <taxon>Eukaryota</taxon>
        <taxon>Fungi</taxon>
        <taxon>Dikarya</taxon>
        <taxon>Basidiomycota</taxon>
        <taxon>Agaricomycotina</taxon>
        <taxon>Agaricomycetes</taxon>
        <taxon>Cantharellales</taxon>
        <taxon>Ceratobasidiaceae</taxon>
        <taxon>Rhizoctonia</taxon>
        <taxon>Rhizoctonia solani AG-1</taxon>
    </lineage>
</organism>
<dbReference type="Proteomes" id="UP000011668">
    <property type="component" value="Unassembled WGS sequence"/>
</dbReference>
<evidence type="ECO:0000313" key="2">
    <source>
        <dbReference type="Proteomes" id="UP000011668"/>
    </source>
</evidence>
<keyword evidence="2" id="KW-1185">Reference proteome</keyword>
<dbReference type="HOGENOM" id="CLU_2962497_0_0_1"/>
<protein>
    <submittedName>
        <fullName evidence="1">Uncharacterized protein</fullName>
    </submittedName>
</protein>
<accession>L8WEB5</accession>
<reference evidence="1 2" key="1">
    <citation type="journal article" date="2013" name="Nat. Commun.">
        <title>The evolution and pathogenic mechanisms of the rice sheath blight pathogen.</title>
        <authorList>
            <person name="Zheng A."/>
            <person name="Lin R."/>
            <person name="Xu L."/>
            <person name="Qin P."/>
            <person name="Tang C."/>
            <person name="Ai P."/>
            <person name="Zhang D."/>
            <person name="Liu Y."/>
            <person name="Sun Z."/>
            <person name="Feng H."/>
            <person name="Wang Y."/>
            <person name="Chen Y."/>
            <person name="Liang X."/>
            <person name="Fu R."/>
            <person name="Li Q."/>
            <person name="Zhang J."/>
            <person name="Yu X."/>
            <person name="Xie Z."/>
            <person name="Ding L."/>
            <person name="Guan P."/>
            <person name="Tang J."/>
            <person name="Liang Y."/>
            <person name="Wang S."/>
            <person name="Deng Q."/>
            <person name="Li S."/>
            <person name="Zhu J."/>
            <person name="Wang L."/>
            <person name="Liu H."/>
            <person name="Li P."/>
        </authorList>
    </citation>
    <scope>NUCLEOTIDE SEQUENCE [LARGE SCALE GENOMIC DNA]</scope>
    <source>
        <strain evidence="2">AG-1 IA</strain>
    </source>
</reference>
<proteinExistence type="predicted"/>
<gene>
    <name evidence="1" type="ORF">AG1IA_09704</name>
</gene>
<evidence type="ECO:0000313" key="1">
    <source>
        <dbReference type="EMBL" id="ELU36265.1"/>
    </source>
</evidence>
<comment type="caution">
    <text evidence="1">The sequence shown here is derived from an EMBL/GenBank/DDBJ whole genome shotgun (WGS) entry which is preliminary data.</text>
</comment>
<sequence>MVCASSREEGSCHRSLPCQTRSLLGWQRALVCDQVVYPRAQICLCLLIWETTRSWKQWA</sequence>